<keyword evidence="3 6" id="KW-1133">Transmembrane helix</keyword>
<feature type="transmembrane region" description="Helical" evidence="6">
    <location>
        <begin position="76"/>
        <end position="99"/>
    </location>
</feature>
<dbReference type="OrthoDB" id="5357918at2759"/>
<dbReference type="EMBL" id="ML119650">
    <property type="protein sequence ID" value="RPA86105.1"/>
    <property type="molecule type" value="Genomic_DNA"/>
</dbReference>
<dbReference type="PANTHER" id="PTHR37512:SF1">
    <property type="entry name" value="NADR_TTD14 AAA DOMAIN-CONTAINING PROTEIN"/>
    <property type="match status" value="1"/>
</dbReference>
<dbReference type="Proteomes" id="UP000275078">
    <property type="component" value="Unassembled WGS sequence"/>
</dbReference>
<dbReference type="InterPro" id="IPR027417">
    <property type="entry name" value="P-loop_NTPase"/>
</dbReference>
<dbReference type="InterPro" id="IPR014729">
    <property type="entry name" value="Rossmann-like_a/b/a_fold"/>
</dbReference>
<dbReference type="InterPro" id="IPR038727">
    <property type="entry name" value="NadR/Ttd14_AAA_dom"/>
</dbReference>
<gene>
    <name evidence="8" type="ORF">BJ508DRAFT_146159</name>
</gene>
<dbReference type="GO" id="GO:0034257">
    <property type="term" value="F:nicotinamide riboside transmembrane transporter activity"/>
    <property type="evidence" value="ECO:0007669"/>
    <property type="project" value="InterPro"/>
</dbReference>
<reference evidence="8 9" key="1">
    <citation type="journal article" date="2018" name="Nat. Ecol. Evol.">
        <title>Pezizomycetes genomes reveal the molecular basis of ectomycorrhizal truffle lifestyle.</title>
        <authorList>
            <person name="Murat C."/>
            <person name="Payen T."/>
            <person name="Noel B."/>
            <person name="Kuo A."/>
            <person name="Morin E."/>
            <person name="Chen J."/>
            <person name="Kohler A."/>
            <person name="Krizsan K."/>
            <person name="Balestrini R."/>
            <person name="Da Silva C."/>
            <person name="Montanini B."/>
            <person name="Hainaut M."/>
            <person name="Levati E."/>
            <person name="Barry K.W."/>
            <person name="Belfiori B."/>
            <person name="Cichocki N."/>
            <person name="Clum A."/>
            <person name="Dockter R.B."/>
            <person name="Fauchery L."/>
            <person name="Guy J."/>
            <person name="Iotti M."/>
            <person name="Le Tacon F."/>
            <person name="Lindquist E.A."/>
            <person name="Lipzen A."/>
            <person name="Malagnac F."/>
            <person name="Mello A."/>
            <person name="Molinier V."/>
            <person name="Miyauchi S."/>
            <person name="Poulain J."/>
            <person name="Riccioni C."/>
            <person name="Rubini A."/>
            <person name="Sitrit Y."/>
            <person name="Splivallo R."/>
            <person name="Traeger S."/>
            <person name="Wang M."/>
            <person name="Zifcakova L."/>
            <person name="Wipf D."/>
            <person name="Zambonelli A."/>
            <person name="Paolocci F."/>
            <person name="Nowrousian M."/>
            <person name="Ottonello S."/>
            <person name="Baldrian P."/>
            <person name="Spatafora J.W."/>
            <person name="Henrissat B."/>
            <person name="Nagy L.G."/>
            <person name="Aury J.M."/>
            <person name="Wincker P."/>
            <person name="Grigoriev I.V."/>
            <person name="Bonfante P."/>
            <person name="Martin F.M."/>
        </authorList>
    </citation>
    <scope>NUCLEOTIDE SEQUENCE [LARGE SCALE GENOMIC DNA]</scope>
    <source>
        <strain evidence="8 9">RN42</strain>
    </source>
</reference>
<feature type="transmembrane region" description="Helical" evidence="6">
    <location>
        <begin position="167"/>
        <end position="186"/>
    </location>
</feature>
<name>A0A3N4IIY5_ASCIM</name>
<dbReference type="Gene3D" id="3.40.50.300">
    <property type="entry name" value="P-loop containing nucleotide triphosphate hydrolases"/>
    <property type="match status" value="1"/>
</dbReference>
<protein>
    <recommendedName>
        <fullName evidence="7">NadR/Ttd14 AAA domain-containing protein</fullName>
    </recommendedName>
</protein>
<dbReference type="PANTHER" id="PTHR37512">
    <property type="entry name" value="TRIFUNCTIONAL NAD BIOSYNTHESIS/REGULATOR PROTEIN NADR"/>
    <property type="match status" value="1"/>
</dbReference>
<organism evidence="8 9">
    <name type="scientific">Ascobolus immersus RN42</name>
    <dbReference type="NCBI Taxonomy" id="1160509"/>
    <lineage>
        <taxon>Eukaryota</taxon>
        <taxon>Fungi</taxon>
        <taxon>Dikarya</taxon>
        <taxon>Ascomycota</taxon>
        <taxon>Pezizomycotina</taxon>
        <taxon>Pezizomycetes</taxon>
        <taxon>Pezizales</taxon>
        <taxon>Ascobolaceae</taxon>
        <taxon>Ascobolus</taxon>
    </lineage>
</organism>
<comment type="subcellular location">
    <subcellularLocation>
        <location evidence="1">Membrane</location>
        <topology evidence="1">Multi-pass membrane protein</topology>
    </subcellularLocation>
</comment>
<dbReference type="Gene3D" id="3.40.50.620">
    <property type="entry name" value="HUPs"/>
    <property type="match status" value="1"/>
</dbReference>
<evidence type="ECO:0000313" key="8">
    <source>
        <dbReference type="EMBL" id="RPA86105.1"/>
    </source>
</evidence>
<evidence type="ECO:0000256" key="4">
    <source>
        <dbReference type="ARBA" id="ARBA00023136"/>
    </source>
</evidence>
<sequence length="683" mass="78097">MKPRVFLGAYAKCLEELLDCVLPDLASFSALLAIATLLFCVFCILFSILDFNILLDHVDRSIFKWTNDIVKGKETWRRVIMTLSGLASFTNALHLVLAAKGRYSTYFWGLIYSVIFGIFSIAYRHGEDAQLQLLINVPLYLIGIWLWRDKFEDRHDVVTVRSLGWRLRLVFFAMAFILGVILYYELEPFAKAVGGTYRFAPMAPRCIDAASHSLSIIAQILLVGRFWEQWIVWVVVDALQVVMYSGEVGTAQNVNILVMFILYLLNSTFGLLLWLKRKQRQERKSRKLDRKSRRNTREDLECIVSTVVSISPSSHKHLPRTSISTTSGPTPSTKPVPPSSLSQSTMASPVGNTGLVIGKFWPVHDGHLYLLDYAQRHCVSLTIIVCERHDRIETPPGLQRQKWLTQRFPQAIVLLKEDKYDQDDSALWAALTKSWLGFVPDVVFTSEDYGEAYCRYLGTRHVCVDQPRRTVPISATMVRQNPFLHWDKIPPFTKAFYAIRICLVGAESTGKTTLAGRLASRFRTGWIGEVGREVTEEKLATEYVWRCEDFVSIGRAQSEREDKAAESCNRLLICDTDAFATTVWHQRYCPNFPVPEELVRHVRERPKKDLYILPSVYNKPFVQDGQRDGEHLREWMFNEFKAKLELEGLPFVVLDGGWDVEFNQAIAAINEVLKAKGWEDGMA</sequence>
<dbReference type="NCBIfam" id="TIGR01528">
    <property type="entry name" value="NMN_trans_PnuC"/>
    <property type="match status" value="1"/>
</dbReference>
<dbReference type="Pfam" id="PF13521">
    <property type="entry name" value="AAA_28"/>
    <property type="match status" value="1"/>
</dbReference>
<accession>A0A3N4IIY5</accession>
<feature type="transmembrane region" description="Helical" evidence="6">
    <location>
        <begin position="254"/>
        <end position="275"/>
    </location>
</feature>
<dbReference type="InterPro" id="IPR006419">
    <property type="entry name" value="NMN_transpt_PnuC"/>
</dbReference>
<evidence type="ECO:0000256" key="2">
    <source>
        <dbReference type="ARBA" id="ARBA00022692"/>
    </source>
</evidence>
<dbReference type="AlphaFoldDB" id="A0A3N4IIY5"/>
<dbReference type="SUPFAM" id="SSF52540">
    <property type="entry name" value="P-loop containing nucleoside triphosphate hydrolases"/>
    <property type="match status" value="1"/>
</dbReference>
<evidence type="ECO:0000256" key="3">
    <source>
        <dbReference type="ARBA" id="ARBA00022989"/>
    </source>
</evidence>
<evidence type="ECO:0000256" key="1">
    <source>
        <dbReference type="ARBA" id="ARBA00004141"/>
    </source>
</evidence>
<evidence type="ECO:0000256" key="6">
    <source>
        <dbReference type="SAM" id="Phobius"/>
    </source>
</evidence>
<dbReference type="SUPFAM" id="SSF52374">
    <property type="entry name" value="Nucleotidylyl transferase"/>
    <property type="match status" value="1"/>
</dbReference>
<keyword evidence="9" id="KW-1185">Reference proteome</keyword>
<evidence type="ECO:0000259" key="7">
    <source>
        <dbReference type="Pfam" id="PF13521"/>
    </source>
</evidence>
<feature type="region of interest" description="Disordered" evidence="5">
    <location>
        <begin position="313"/>
        <end position="347"/>
    </location>
</feature>
<keyword evidence="4 6" id="KW-0472">Membrane</keyword>
<feature type="transmembrane region" description="Helical" evidence="6">
    <location>
        <begin position="105"/>
        <end position="123"/>
    </location>
</feature>
<feature type="compositionally biased region" description="Low complexity" evidence="5">
    <location>
        <begin position="320"/>
        <end position="331"/>
    </location>
</feature>
<dbReference type="GO" id="GO:0016020">
    <property type="term" value="C:membrane"/>
    <property type="evidence" value="ECO:0007669"/>
    <property type="project" value="UniProtKB-SubCell"/>
</dbReference>
<proteinExistence type="predicted"/>
<evidence type="ECO:0000256" key="5">
    <source>
        <dbReference type="SAM" id="MobiDB-lite"/>
    </source>
</evidence>
<feature type="transmembrane region" description="Helical" evidence="6">
    <location>
        <begin position="130"/>
        <end position="147"/>
    </location>
</feature>
<feature type="transmembrane region" description="Helical" evidence="6">
    <location>
        <begin position="31"/>
        <end position="55"/>
    </location>
</feature>
<dbReference type="InterPro" id="IPR052735">
    <property type="entry name" value="NAD_biosynth-regulator"/>
</dbReference>
<dbReference type="Pfam" id="PF04973">
    <property type="entry name" value="NMN_transporter"/>
    <property type="match status" value="1"/>
</dbReference>
<evidence type="ECO:0000313" key="9">
    <source>
        <dbReference type="Proteomes" id="UP000275078"/>
    </source>
</evidence>
<keyword evidence="2 6" id="KW-0812">Transmembrane</keyword>
<feature type="domain" description="NadR/Ttd14 AAA" evidence="7">
    <location>
        <begin position="500"/>
        <end position="658"/>
    </location>
</feature>